<keyword evidence="2" id="KW-1133">Transmembrane helix</keyword>
<protein>
    <recommendedName>
        <fullName evidence="4">PABS domain-containing protein</fullName>
    </recommendedName>
</protein>
<dbReference type="NCBIfam" id="NF037959">
    <property type="entry name" value="MFS_SpdSyn"/>
    <property type="match status" value="1"/>
</dbReference>
<keyword evidence="2" id="KW-0812">Transmembrane</keyword>
<dbReference type="AlphaFoldDB" id="A0A3B0ZYZ1"/>
<feature type="transmembrane region" description="Helical" evidence="2">
    <location>
        <begin position="43"/>
        <end position="68"/>
    </location>
</feature>
<sequence>MNDDNNNIHSPWFLRFLMLTAVLCGGFVMVVEVMGSRIIGPFFGVGLFVWTSLIAVALLSLALGYWIAGYWADKREHPDNLYGIILVSGLLVMLIPFIKTAVIELCIPLGLRWGAFASTFLLFGPPLFVLGCVSPYLIKIATKEFHLIGRTVGRFYALSTLGSMVGTTATGFFLISYFRVDTVFMLTAAVLIGMSVTYFVLFRKRYIMLLLMLLPVIFWPTYKPIDVVLSDGTRVQEVANLSSYYGLTKVVDYTYEDKHVRDLLIDGFTQGGFDMVNRVSLYEYSYLLEFIPYGLNPNGSQALVIGLGAGVVPMRYEARGVSVDAVDIDPVIVDVAKEFFDLKVSGEIYVDDARYFLTTNQKRYDYVIMDVFNGDLTPTLLLSYEAFGLIKKSLTDEGIFAINLVADIQNETAGIHSILKTLRPLFEHVDYYPIHKKNKNNITNVVVVAYNGVARELNNGVFAGSRIYPPIRERVINSILSPKKIAAPQRPPIVLTDDFNPLDTWDSGTREGLRALVLASDDLGLLRN</sequence>
<dbReference type="CDD" id="cd02440">
    <property type="entry name" value="AdoMet_MTases"/>
    <property type="match status" value="1"/>
</dbReference>
<keyword evidence="2" id="KW-0472">Membrane</keyword>
<dbReference type="SUPFAM" id="SSF53335">
    <property type="entry name" value="S-adenosyl-L-methionine-dependent methyltransferases"/>
    <property type="match status" value="1"/>
</dbReference>
<dbReference type="GO" id="GO:0010487">
    <property type="term" value="F:thermospermine synthase activity"/>
    <property type="evidence" value="ECO:0007669"/>
    <property type="project" value="TreeGrafter"/>
</dbReference>
<evidence type="ECO:0000313" key="3">
    <source>
        <dbReference type="EMBL" id="VAW85796.1"/>
    </source>
</evidence>
<feature type="transmembrane region" description="Helical" evidence="2">
    <location>
        <begin position="80"/>
        <end position="98"/>
    </location>
</feature>
<name>A0A3B0ZYZ1_9ZZZZ</name>
<evidence type="ECO:0000256" key="1">
    <source>
        <dbReference type="ARBA" id="ARBA00023115"/>
    </source>
</evidence>
<dbReference type="GO" id="GO:0006596">
    <property type="term" value="P:polyamine biosynthetic process"/>
    <property type="evidence" value="ECO:0007669"/>
    <property type="project" value="UniProtKB-KW"/>
</dbReference>
<dbReference type="InterPro" id="IPR029063">
    <property type="entry name" value="SAM-dependent_MTases_sf"/>
</dbReference>
<accession>A0A3B0ZYZ1</accession>
<keyword evidence="1" id="KW-0620">Polyamine biosynthesis</keyword>
<feature type="transmembrane region" description="Helical" evidence="2">
    <location>
        <begin position="12"/>
        <end position="31"/>
    </location>
</feature>
<gene>
    <name evidence="3" type="ORF">MNBD_GAMMA18-828</name>
</gene>
<dbReference type="Gene3D" id="3.40.50.150">
    <property type="entry name" value="Vaccinia Virus protein VP39"/>
    <property type="match status" value="1"/>
</dbReference>
<dbReference type="SUPFAM" id="SSF103473">
    <property type="entry name" value="MFS general substrate transporter"/>
    <property type="match status" value="1"/>
</dbReference>
<evidence type="ECO:0000256" key="2">
    <source>
        <dbReference type="SAM" id="Phobius"/>
    </source>
</evidence>
<reference evidence="3" key="1">
    <citation type="submission" date="2018-06" db="EMBL/GenBank/DDBJ databases">
        <authorList>
            <person name="Zhirakovskaya E."/>
        </authorList>
    </citation>
    <scope>NUCLEOTIDE SEQUENCE</scope>
</reference>
<organism evidence="3">
    <name type="scientific">hydrothermal vent metagenome</name>
    <dbReference type="NCBI Taxonomy" id="652676"/>
    <lineage>
        <taxon>unclassified sequences</taxon>
        <taxon>metagenomes</taxon>
        <taxon>ecological metagenomes</taxon>
    </lineage>
</organism>
<feature type="transmembrane region" description="Helical" evidence="2">
    <location>
        <begin position="110"/>
        <end position="134"/>
    </location>
</feature>
<feature type="transmembrane region" description="Helical" evidence="2">
    <location>
        <begin position="206"/>
        <end position="222"/>
    </location>
</feature>
<dbReference type="InterPro" id="IPR036259">
    <property type="entry name" value="MFS_trans_sf"/>
</dbReference>
<dbReference type="EMBL" id="UOFP01000109">
    <property type="protein sequence ID" value="VAW85796.1"/>
    <property type="molecule type" value="Genomic_DNA"/>
</dbReference>
<feature type="transmembrane region" description="Helical" evidence="2">
    <location>
        <begin position="183"/>
        <end position="201"/>
    </location>
</feature>
<evidence type="ECO:0008006" key="4">
    <source>
        <dbReference type="Google" id="ProtNLM"/>
    </source>
</evidence>
<proteinExistence type="predicted"/>
<feature type="transmembrane region" description="Helical" evidence="2">
    <location>
        <begin position="155"/>
        <end position="177"/>
    </location>
</feature>
<dbReference type="PANTHER" id="PTHR43317:SF1">
    <property type="entry name" value="THERMOSPERMINE SYNTHASE ACAULIS5"/>
    <property type="match status" value="1"/>
</dbReference>
<dbReference type="Pfam" id="PF01564">
    <property type="entry name" value="Spermine_synth"/>
    <property type="match status" value="1"/>
</dbReference>
<dbReference type="PANTHER" id="PTHR43317">
    <property type="entry name" value="THERMOSPERMINE SYNTHASE ACAULIS5"/>
    <property type="match status" value="1"/>
</dbReference>